<dbReference type="EMBL" id="JAATJL010000001">
    <property type="protein sequence ID" value="NJC21221.1"/>
    <property type="molecule type" value="Genomic_DNA"/>
</dbReference>
<dbReference type="InterPro" id="IPR021136">
    <property type="entry name" value="Flagellar_hook_control-like_C"/>
</dbReference>
<sequence>MMSAPVAGSLAKTPVLAATKPGTLGDTFGETFAAHVGQRDHLHDDGGIRPEREPASSAGNRDEADAAARRAAGKADDAAPAGASMHSEVGTSLESARDRSDAHAPGAVSTSGSAGSDDSAGAAASNGRNALGADGALTGAQPGAAAPTGSAATSDADGSHPLQASAAGSGAVNRASSGAQVVQQGRFTNGTSAVGPAGAPTPPGTSPAASELAALDQSSSGAAASGTKPASGTESVSGTAIASGSAPPGSAGAVGIPSTSNNVSNTGTASGRLPAKATATGNGVPASGRRLPANATGNGALGTGAGTGAAATAAATGTGSLSSTPAVSAASPASSSSAASAQGSPGGALNPTDQQVAPPASTTAGPAEAHVPPNPASAAPAHVEVKPAGPQVAALIAKVSSEAAPTPAEGARPAQGAAPSSYPSLAGQILKPAFSLAQVAPGEYAITVQVAPENLGPVTVKAFVTHDGMRVELFAPNEAGREALKAVLPELRREFGGAASATVDVSSQNADTDTGSDGADGGRERRDFDLRHQPASPAQPDEPQPERTVRTWHSTSTIDLLA</sequence>
<feature type="region of interest" description="Disordered" evidence="1">
    <location>
        <begin position="317"/>
        <end position="381"/>
    </location>
</feature>
<feature type="compositionally biased region" description="Low complexity" evidence="1">
    <location>
        <begin position="104"/>
        <end position="156"/>
    </location>
</feature>
<keyword evidence="3" id="KW-0966">Cell projection</keyword>
<gene>
    <name evidence="3" type="ORF">BJ994_000297</name>
</gene>
<dbReference type="Gene3D" id="3.30.750.140">
    <property type="match status" value="1"/>
</dbReference>
<feature type="compositionally biased region" description="Polar residues" evidence="1">
    <location>
        <begin position="551"/>
        <end position="562"/>
    </location>
</feature>
<evidence type="ECO:0000256" key="1">
    <source>
        <dbReference type="SAM" id="MobiDB-lite"/>
    </source>
</evidence>
<comment type="caution">
    <text evidence="3">The sequence shown here is derived from an EMBL/GenBank/DDBJ whole genome shotgun (WGS) entry which is preliminary data.</text>
</comment>
<feature type="compositionally biased region" description="Polar residues" evidence="1">
    <location>
        <begin position="351"/>
        <end position="364"/>
    </location>
</feature>
<keyword evidence="3" id="KW-0282">Flagellum</keyword>
<accession>A0A846RSC9</accession>
<feature type="domain" description="Flagellar hook-length control protein-like C-terminal" evidence="2">
    <location>
        <begin position="438"/>
        <end position="506"/>
    </location>
</feature>
<feature type="compositionally biased region" description="Polar residues" evidence="1">
    <location>
        <begin position="259"/>
        <end position="269"/>
    </location>
</feature>
<dbReference type="Pfam" id="PF02120">
    <property type="entry name" value="Flg_hook"/>
    <property type="match status" value="1"/>
</dbReference>
<feature type="region of interest" description="Disordered" evidence="1">
    <location>
        <begin position="499"/>
        <end position="562"/>
    </location>
</feature>
<proteinExistence type="predicted"/>
<feature type="compositionally biased region" description="Polar residues" evidence="1">
    <location>
        <begin position="174"/>
        <end position="189"/>
    </location>
</feature>
<dbReference type="AlphaFoldDB" id="A0A846RSC9"/>
<dbReference type="RefSeq" id="WP_167990700.1">
    <property type="nucleotide sequence ID" value="NZ_JAATJL010000001.1"/>
</dbReference>
<feature type="compositionally biased region" description="Low complexity" evidence="1">
    <location>
        <begin position="237"/>
        <end position="258"/>
    </location>
</feature>
<keyword evidence="4" id="KW-1185">Reference proteome</keyword>
<keyword evidence="3" id="KW-0969">Cilium</keyword>
<feature type="compositionally biased region" description="Polar residues" evidence="1">
    <location>
        <begin position="216"/>
        <end position="236"/>
    </location>
</feature>
<feature type="compositionally biased region" description="Basic and acidic residues" evidence="1">
    <location>
        <begin position="37"/>
        <end position="77"/>
    </location>
</feature>
<feature type="region of interest" description="Disordered" evidence="1">
    <location>
        <begin position="1"/>
        <end position="299"/>
    </location>
</feature>
<evidence type="ECO:0000259" key="2">
    <source>
        <dbReference type="Pfam" id="PF02120"/>
    </source>
</evidence>
<protein>
    <submittedName>
        <fullName evidence="3">Flagellar hook-length control protein FliK</fullName>
    </submittedName>
</protein>
<feature type="compositionally biased region" description="Basic and acidic residues" evidence="1">
    <location>
        <begin position="520"/>
        <end position="532"/>
    </location>
</feature>
<dbReference type="InterPro" id="IPR038610">
    <property type="entry name" value="FliK-like_C_sf"/>
</dbReference>
<reference evidence="3 4" key="1">
    <citation type="submission" date="2020-03" db="EMBL/GenBank/DDBJ databases">
        <title>Sequencing the genomes of 1000 actinobacteria strains.</title>
        <authorList>
            <person name="Klenk H.-P."/>
        </authorList>
    </citation>
    <scope>NUCLEOTIDE SEQUENCE [LARGE SCALE GENOMIC DNA]</scope>
    <source>
        <strain evidence="3 4">DSM 16403</strain>
    </source>
</reference>
<feature type="compositionally biased region" description="Low complexity" evidence="1">
    <location>
        <begin position="317"/>
        <end position="343"/>
    </location>
</feature>
<name>A0A846RSC9_9MICC</name>
<evidence type="ECO:0000313" key="3">
    <source>
        <dbReference type="EMBL" id="NJC21221.1"/>
    </source>
</evidence>
<evidence type="ECO:0000313" key="4">
    <source>
        <dbReference type="Proteomes" id="UP000547458"/>
    </source>
</evidence>
<dbReference type="CDD" id="cd17470">
    <property type="entry name" value="T3SS_Flik_C"/>
    <property type="match status" value="1"/>
</dbReference>
<organism evidence="3 4">
    <name type="scientific">Arthrobacter pigmenti</name>
    <dbReference type="NCBI Taxonomy" id="271432"/>
    <lineage>
        <taxon>Bacteria</taxon>
        <taxon>Bacillati</taxon>
        <taxon>Actinomycetota</taxon>
        <taxon>Actinomycetes</taxon>
        <taxon>Micrococcales</taxon>
        <taxon>Micrococcaceae</taxon>
        <taxon>Arthrobacter</taxon>
    </lineage>
</organism>
<dbReference type="Proteomes" id="UP000547458">
    <property type="component" value="Unassembled WGS sequence"/>
</dbReference>